<feature type="compositionally biased region" description="Low complexity" evidence="1">
    <location>
        <begin position="275"/>
        <end position="293"/>
    </location>
</feature>
<reference evidence="3 4" key="1">
    <citation type="submission" date="2019-10" db="EMBL/GenBank/DDBJ databases">
        <title>The completed genome of Lactobacillus harbinensis M1.</title>
        <authorList>
            <person name="Zheng Y."/>
        </authorList>
    </citation>
    <scope>NUCLEOTIDE SEQUENCE [LARGE SCALE GENOMIC DNA]</scope>
    <source>
        <strain evidence="3 4">M1</strain>
    </source>
</reference>
<dbReference type="InterPro" id="IPR024079">
    <property type="entry name" value="MetalloPept_cat_dom_sf"/>
</dbReference>
<dbReference type="Proteomes" id="UP000326779">
    <property type="component" value="Chromosome"/>
</dbReference>
<feature type="compositionally biased region" description="Low complexity" evidence="1">
    <location>
        <begin position="303"/>
        <end position="320"/>
    </location>
</feature>
<dbReference type="EMBL" id="CP045143">
    <property type="protein sequence ID" value="QFR24224.1"/>
    <property type="molecule type" value="Genomic_DNA"/>
</dbReference>
<dbReference type="AlphaFoldDB" id="A0A5P8M7H8"/>
<protein>
    <recommendedName>
        <fullName evidence="5">Peptidase M10 metallopeptidase domain-containing protein</fullName>
    </recommendedName>
</protein>
<dbReference type="GO" id="GO:0008237">
    <property type="term" value="F:metallopeptidase activity"/>
    <property type="evidence" value="ECO:0007669"/>
    <property type="project" value="InterPro"/>
</dbReference>
<sequence>MNKENWKRIRRTLAAALLAGSLTVGAVSAIAPAGSSQPVAAAVVTTHYPQGAFNYGDNHASIYVDLTNFTAEQVATVNEAIANVQTMLNGIFTITVTNTRNAADMVIAGKDLSNTETAAGEQVGGSTTINYNRVVNHIAQHPNGTQIVVDDSYRSYATSKYFTPEWSPQLPSQGDPQYQFFYNYYQGYYDKWQKNTLLIDTEHEIGHGLSLDHLPVAVYGSAIMNPAEALDHQGNPLIDLAKDPTYIRAAQAIYGGQATALGETDVKQPTQGYHSSNAGSSNNTGNNGNSGNTGNSGNGGNSGNTENTGITGNSGNGTSSQKNTVKPCQRHCKRLSGIWSGGIQRRRLHERHR</sequence>
<evidence type="ECO:0000313" key="4">
    <source>
        <dbReference type="Proteomes" id="UP000326779"/>
    </source>
</evidence>
<dbReference type="KEGG" id="lhb:D1010_12995"/>
<name>A0A5P8M7H8_9LACO</name>
<feature type="chain" id="PRO_5039165754" description="Peptidase M10 metallopeptidase domain-containing protein" evidence="2">
    <location>
        <begin position="27"/>
        <end position="353"/>
    </location>
</feature>
<dbReference type="RefSeq" id="WP_152261206.1">
    <property type="nucleotide sequence ID" value="NZ_CP045143.1"/>
</dbReference>
<feature type="signal peptide" evidence="2">
    <location>
        <begin position="1"/>
        <end position="26"/>
    </location>
</feature>
<feature type="region of interest" description="Disordered" evidence="1">
    <location>
        <begin position="267"/>
        <end position="328"/>
    </location>
</feature>
<proteinExistence type="predicted"/>
<dbReference type="Gene3D" id="3.40.390.10">
    <property type="entry name" value="Collagenase (Catalytic Domain)"/>
    <property type="match status" value="1"/>
</dbReference>
<evidence type="ECO:0000256" key="2">
    <source>
        <dbReference type="SAM" id="SignalP"/>
    </source>
</evidence>
<organism evidence="3 4">
    <name type="scientific">Schleiferilactobacillus harbinensis</name>
    <dbReference type="NCBI Taxonomy" id="304207"/>
    <lineage>
        <taxon>Bacteria</taxon>
        <taxon>Bacillati</taxon>
        <taxon>Bacillota</taxon>
        <taxon>Bacilli</taxon>
        <taxon>Lactobacillales</taxon>
        <taxon>Lactobacillaceae</taxon>
        <taxon>Schleiferilactobacillus</taxon>
    </lineage>
</organism>
<evidence type="ECO:0008006" key="5">
    <source>
        <dbReference type="Google" id="ProtNLM"/>
    </source>
</evidence>
<evidence type="ECO:0000256" key="1">
    <source>
        <dbReference type="SAM" id="MobiDB-lite"/>
    </source>
</evidence>
<keyword evidence="2" id="KW-0732">Signal</keyword>
<gene>
    <name evidence="3" type="ORF">D1010_12995</name>
</gene>
<evidence type="ECO:0000313" key="3">
    <source>
        <dbReference type="EMBL" id="QFR24224.1"/>
    </source>
</evidence>
<accession>A0A5P8M7H8</accession>